<dbReference type="STRING" id="1834516.BL253_17800"/>
<evidence type="ECO:0000256" key="1">
    <source>
        <dbReference type="SAM" id="MobiDB-lite"/>
    </source>
</evidence>
<protein>
    <submittedName>
        <fullName evidence="2">Uncharacterized protein</fullName>
    </submittedName>
</protein>
<dbReference type="EMBL" id="MOMC01000035">
    <property type="protein sequence ID" value="ONH29022.1"/>
    <property type="molecule type" value="Genomic_DNA"/>
</dbReference>
<name>A0A1V2IA39_9ACTN</name>
<organism evidence="2 3">
    <name type="scientific">Pseudofrankia asymbiotica</name>
    <dbReference type="NCBI Taxonomy" id="1834516"/>
    <lineage>
        <taxon>Bacteria</taxon>
        <taxon>Bacillati</taxon>
        <taxon>Actinomycetota</taxon>
        <taxon>Actinomycetes</taxon>
        <taxon>Frankiales</taxon>
        <taxon>Frankiaceae</taxon>
        <taxon>Pseudofrankia</taxon>
    </lineage>
</organism>
<accession>A0A1V2IA39</accession>
<dbReference type="OrthoDB" id="3209425at2"/>
<sequence>MAEAAGTRPSGRARRVGCLAVALIVPLVLAGCTGGRSPGDLARRQTESSAPPPPSASASASASASTEAGSGSRLDPRAVNFVLTAGPDTPGFVSEPSSRDDYQETPDDDLARCLGIAVGDLKDTSTDTAYGPQLTDAATGLSMSSIASIIPAGTLDRDVKLLRNPRYPRCVAESFLAQARADTPSMEIVSAGVGPELPGVLGSTSLVFRVKVEDLARAGGGAGGGGVVTAFRPSATGAAGGPDGLVGTATDDGSAPLAARPAAERAPLTIEIYYDVYYAGKSRVETMIHVLGYVHRPDPGRIAPAVAQVVNKIDRQS</sequence>
<dbReference type="RefSeq" id="WP_076818296.1">
    <property type="nucleotide sequence ID" value="NZ_MOMC01000035.1"/>
</dbReference>
<dbReference type="AlphaFoldDB" id="A0A1V2IA39"/>
<feature type="compositionally biased region" description="Low complexity" evidence="1">
    <location>
        <begin position="56"/>
        <end position="72"/>
    </location>
</feature>
<comment type="caution">
    <text evidence="2">The sequence shown here is derived from an EMBL/GenBank/DDBJ whole genome shotgun (WGS) entry which is preliminary data.</text>
</comment>
<evidence type="ECO:0000313" key="2">
    <source>
        <dbReference type="EMBL" id="ONH29022.1"/>
    </source>
</evidence>
<keyword evidence="3" id="KW-1185">Reference proteome</keyword>
<gene>
    <name evidence="2" type="ORF">BL253_17800</name>
</gene>
<proteinExistence type="predicted"/>
<reference evidence="3" key="1">
    <citation type="submission" date="2016-10" db="EMBL/GenBank/DDBJ databases">
        <title>Frankia sp. NRRL B-16386 Genome sequencing.</title>
        <authorList>
            <person name="Ghodhbane-Gtari F."/>
            <person name="Swanson E."/>
            <person name="Gueddou A."/>
            <person name="Hezbri K."/>
            <person name="Ktari K."/>
            <person name="Nouioui I."/>
            <person name="Morris K."/>
            <person name="Simpson S."/>
            <person name="Abebe-Akele F."/>
            <person name="Thomas K."/>
            <person name="Gtari M."/>
            <person name="Tisa L.S."/>
        </authorList>
    </citation>
    <scope>NUCLEOTIDE SEQUENCE [LARGE SCALE GENOMIC DNA]</scope>
    <source>
        <strain evidence="3">NRRL B-16386</strain>
    </source>
</reference>
<feature type="region of interest" description="Disordered" evidence="1">
    <location>
        <begin position="38"/>
        <end position="106"/>
    </location>
</feature>
<dbReference type="Proteomes" id="UP000188929">
    <property type="component" value="Unassembled WGS sequence"/>
</dbReference>
<evidence type="ECO:0000313" key="3">
    <source>
        <dbReference type="Proteomes" id="UP000188929"/>
    </source>
</evidence>